<dbReference type="Proteomes" id="UP001235720">
    <property type="component" value="Unassembled WGS sequence"/>
</dbReference>
<evidence type="ECO:0008006" key="4">
    <source>
        <dbReference type="Google" id="ProtNLM"/>
    </source>
</evidence>
<keyword evidence="1" id="KW-0812">Transmembrane</keyword>
<proteinExistence type="predicted"/>
<reference evidence="2 3" key="1">
    <citation type="submission" date="2023-06" db="EMBL/GenBank/DDBJ databases">
        <authorList>
            <person name="Feng G."/>
            <person name="Li J."/>
            <person name="Zhu H."/>
        </authorList>
    </citation>
    <scope>NUCLEOTIDE SEQUENCE [LARGE SCALE GENOMIC DNA]</scope>
    <source>
        <strain evidence="2 3">RHCJP20</strain>
    </source>
</reference>
<feature type="transmembrane region" description="Helical" evidence="1">
    <location>
        <begin position="7"/>
        <end position="27"/>
    </location>
</feature>
<keyword evidence="3" id="KW-1185">Reference proteome</keyword>
<accession>A0ABT7TIU4</accession>
<organism evidence="2 3">
    <name type="scientific">Curtobacterium subtropicum</name>
    <dbReference type="NCBI Taxonomy" id="3055138"/>
    <lineage>
        <taxon>Bacteria</taxon>
        <taxon>Bacillati</taxon>
        <taxon>Actinomycetota</taxon>
        <taxon>Actinomycetes</taxon>
        <taxon>Micrococcales</taxon>
        <taxon>Microbacteriaceae</taxon>
        <taxon>Curtobacterium</taxon>
    </lineage>
</organism>
<evidence type="ECO:0000313" key="3">
    <source>
        <dbReference type="Proteomes" id="UP001235720"/>
    </source>
</evidence>
<dbReference type="RefSeq" id="WP_224441865.1">
    <property type="nucleotide sequence ID" value="NZ_JAUCMM010000010.1"/>
</dbReference>
<name>A0ABT7TIU4_9MICO</name>
<dbReference type="EMBL" id="JAUCMM010000010">
    <property type="protein sequence ID" value="MDM7889455.1"/>
    <property type="molecule type" value="Genomic_DNA"/>
</dbReference>
<sequence>MRTPGPLVLDALVWVVFAVLFVGAALLVKVAAALLVVLIVLALLLGLVLRALRKRRARPRR</sequence>
<gene>
    <name evidence="2" type="ORF">QUG98_13430</name>
</gene>
<keyword evidence="1" id="KW-0472">Membrane</keyword>
<evidence type="ECO:0000313" key="2">
    <source>
        <dbReference type="EMBL" id="MDM7889455.1"/>
    </source>
</evidence>
<protein>
    <recommendedName>
        <fullName evidence="4">Flagellar biosynthesis protein FlhA</fullName>
    </recommendedName>
</protein>
<keyword evidence="1" id="KW-1133">Transmembrane helix</keyword>
<evidence type="ECO:0000256" key="1">
    <source>
        <dbReference type="SAM" id="Phobius"/>
    </source>
</evidence>
<comment type="caution">
    <text evidence="2">The sequence shown here is derived from an EMBL/GenBank/DDBJ whole genome shotgun (WGS) entry which is preliminary data.</text>
</comment>
<feature type="transmembrane region" description="Helical" evidence="1">
    <location>
        <begin position="33"/>
        <end position="52"/>
    </location>
</feature>